<dbReference type="AlphaFoldDB" id="A0A919UQQ0"/>
<dbReference type="InterPro" id="IPR029016">
    <property type="entry name" value="GAF-like_dom_sf"/>
</dbReference>
<dbReference type="InterPro" id="IPR003018">
    <property type="entry name" value="GAF"/>
</dbReference>
<evidence type="ECO:0000313" key="3">
    <source>
        <dbReference type="Proteomes" id="UP000640052"/>
    </source>
</evidence>
<reference evidence="2" key="1">
    <citation type="submission" date="2021-01" db="EMBL/GenBank/DDBJ databases">
        <title>Whole genome shotgun sequence of Acrocarpospora phusangensis NBRC 108782.</title>
        <authorList>
            <person name="Komaki H."/>
            <person name="Tamura T."/>
        </authorList>
    </citation>
    <scope>NUCLEOTIDE SEQUENCE</scope>
    <source>
        <strain evidence="2">NBRC 108782</strain>
    </source>
</reference>
<dbReference type="EMBL" id="BOOA01000043">
    <property type="protein sequence ID" value="GIH26643.1"/>
    <property type="molecule type" value="Genomic_DNA"/>
</dbReference>
<dbReference type="Proteomes" id="UP000640052">
    <property type="component" value="Unassembled WGS sequence"/>
</dbReference>
<organism evidence="2 3">
    <name type="scientific">Acrocarpospora phusangensis</name>
    <dbReference type="NCBI Taxonomy" id="1070424"/>
    <lineage>
        <taxon>Bacteria</taxon>
        <taxon>Bacillati</taxon>
        <taxon>Actinomycetota</taxon>
        <taxon>Actinomycetes</taxon>
        <taxon>Streptosporangiales</taxon>
        <taxon>Streptosporangiaceae</taxon>
        <taxon>Acrocarpospora</taxon>
    </lineage>
</organism>
<comment type="caution">
    <text evidence="2">The sequence shown here is derived from an EMBL/GenBank/DDBJ whole genome shotgun (WGS) entry which is preliminary data.</text>
</comment>
<evidence type="ECO:0000259" key="1">
    <source>
        <dbReference type="Pfam" id="PF13492"/>
    </source>
</evidence>
<gene>
    <name evidence="2" type="ORF">Aph01nite_49530</name>
</gene>
<dbReference type="SUPFAM" id="SSF55781">
    <property type="entry name" value="GAF domain-like"/>
    <property type="match status" value="1"/>
</dbReference>
<dbReference type="Gene3D" id="3.30.450.40">
    <property type="match status" value="1"/>
</dbReference>
<dbReference type="Pfam" id="PF13492">
    <property type="entry name" value="GAF_3"/>
    <property type="match status" value="1"/>
</dbReference>
<evidence type="ECO:0000313" key="2">
    <source>
        <dbReference type="EMBL" id="GIH26643.1"/>
    </source>
</evidence>
<dbReference type="RefSeq" id="WP_204043318.1">
    <property type="nucleotide sequence ID" value="NZ_BOOA01000043.1"/>
</dbReference>
<keyword evidence="3" id="KW-1185">Reference proteome</keyword>
<feature type="domain" description="GAF" evidence="1">
    <location>
        <begin position="56"/>
        <end position="142"/>
    </location>
</feature>
<accession>A0A919UQQ0</accession>
<sequence length="159" mass="17196">MVFHAADDLPLSVAAGLVAVVFAPLRARVQRAVNLMYGRRDDPYAALDLLGRRLEEAADPGTVLATAADSVAEALKLPYAAIELDDDPVDDPVPAGRLAIPLVYQNEQVGRLVLAPRPGERDLGEKDRRVLADLARRMGIAVHAVRLADDLRRSRSGWG</sequence>
<proteinExistence type="predicted"/>
<protein>
    <recommendedName>
        <fullName evidence="1">GAF domain-containing protein</fullName>
    </recommendedName>
</protein>
<name>A0A919UQQ0_9ACTN</name>